<dbReference type="GO" id="GO:0005524">
    <property type="term" value="F:ATP binding"/>
    <property type="evidence" value="ECO:0007669"/>
    <property type="project" value="UniProtKB-KW"/>
</dbReference>
<dbReference type="InterPro" id="IPR002934">
    <property type="entry name" value="Polymerase_NTP_transf_dom"/>
</dbReference>
<dbReference type="SUPFAM" id="SSF81301">
    <property type="entry name" value="Nucleotidyltransferase"/>
    <property type="match status" value="1"/>
</dbReference>
<dbReference type="InterPro" id="IPR052038">
    <property type="entry name" value="Type-VII_TA_antitoxin"/>
</dbReference>
<dbReference type="KEGG" id="ria:C7V51_15825"/>
<dbReference type="CDD" id="cd05403">
    <property type="entry name" value="NT_KNTase_like"/>
    <property type="match status" value="1"/>
</dbReference>
<keyword evidence="7" id="KW-0067">ATP-binding</keyword>
<evidence type="ECO:0000313" key="11">
    <source>
        <dbReference type="EMBL" id="AZZ57175.1"/>
    </source>
</evidence>
<dbReference type="Proteomes" id="UP000283946">
    <property type="component" value="Chromosome"/>
</dbReference>
<comment type="cofactor">
    <cofactor evidence="1">
        <name>Mg(2+)</name>
        <dbReference type="ChEBI" id="CHEBI:18420"/>
    </cofactor>
</comment>
<dbReference type="GO" id="GO:0046872">
    <property type="term" value="F:metal ion binding"/>
    <property type="evidence" value="ECO:0007669"/>
    <property type="project" value="UniProtKB-KW"/>
</dbReference>
<dbReference type="PANTHER" id="PTHR33571">
    <property type="entry name" value="SSL8005 PROTEIN"/>
    <property type="match status" value="1"/>
</dbReference>
<accession>A0AAD1AH41</accession>
<dbReference type="PANTHER" id="PTHR33571:SF12">
    <property type="entry name" value="BSL3053 PROTEIN"/>
    <property type="match status" value="1"/>
</dbReference>
<evidence type="ECO:0000256" key="1">
    <source>
        <dbReference type="ARBA" id="ARBA00001946"/>
    </source>
</evidence>
<evidence type="ECO:0000256" key="3">
    <source>
        <dbReference type="ARBA" id="ARBA00022679"/>
    </source>
</evidence>
<dbReference type="InterPro" id="IPR043519">
    <property type="entry name" value="NT_sf"/>
</dbReference>
<evidence type="ECO:0000256" key="9">
    <source>
        <dbReference type="ARBA" id="ARBA00038276"/>
    </source>
</evidence>
<keyword evidence="4" id="KW-0548">Nucleotidyltransferase</keyword>
<evidence type="ECO:0000259" key="10">
    <source>
        <dbReference type="Pfam" id="PF01909"/>
    </source>
</evidence>
<keyword evidence="6" id="KW-0547">Nucleotide-binding</keyword>
<organism evidence="11 12">
    <name type="scientific">Rathayibacter iranicus</name>
    <dbReference type="NCBI Taxonomy" id="59737"/>
    <lineage>
        <taxon>Bacteria</taxon>
        <taxon>Bacillati</taxon>
        <taxon>Actinomycetota</taxon>
        <taxon>Actinomycetes</taxon>
        <taxon>Micrococcales</taxon>
        <taxon>Microbacteriaceae</taxon>
        <taxon>Rathayibacter</taxon>
    </lineage>
</organism>
<keyword evidence="2" id="KW-1277">Toxin-antitoxin system</keyword>
<protein>
    <submittedName>
        <fullName evidence="11">Nucleotidyltransferase</fullName>
    </submittedName>
</protein>
<dbReference type="Pfam" id="PF01909">
    <property type="entry name" value="NTP_transf_2"/>
    <property type="match status" value="1"/>
</dbReference>
<reference evidence="11 12" key="1">
    <citation type="submission" date="2018-03" db="EMBL/GenBank/DDBJ databases">
        <title>Bacteriophage NCPPB3778 and a type I-E CRISPR drive the evolution of the US Biological Select Agent, Rathayibacter toxicus.</title>
        <authorList>
            <person name="Davis E.W.II."/>
            <person name="Tabima J.F."/>
            <person name="Weisberg A.J."/>
            <person name="Dantas Lopes L."/>
            <person name="Wiseman M.S."/>
            <person name="Wiseman M.S."/>
            <person name="Pupko T."/>
            <person name="Belcher M.S."/>
            <person name="Sechler A.J."/>
            <person name="Tancos M.A."/>
            <person name="Schroeder B.K."/>
            <person name="Murray T.D."/>
            <person name="Luster D.G."/>
            <person name="Schneider W.L."/>
            <person name="Rogers E."/>
            <person name="Andreote F.D."/>
            <person name="Grunwald N.J."/>
            <person name="Putnam M.L."/>
            <person name="Chang J.H."/>
        </authorList>
    </citation>
    <scope>NUCLEOTIDE SEQUENCE [LARGE SCALE GENOMIC DNA]</scope>
    <source>
        <strain evidence="11 12">NCCPB 2253</strain>
    </source>
</reference>
<evidence type="ECO:0000256" key="2">
    <source>
        <dbReference type="ARBA" id="ARBA00022649"/>
    </source>
</evidence>
<name>A0AAD1AH41_9MICO</name>
<gene>
    <name evidence="11" type="ORF">C7V51_15825</name>
</gene>
<keyword evidence="8" id="KW-0460">Magnesium</keyword>
<evidence type="ECO:0000256" key="6">
    <source>
        <dbReference type="ARBA" id="ARBA00022741"/>
    </source>
</evidence>
<evidence type="ECO:0000313" key="12">
    <source>
        <dbReference type="Proteomes" id="UP000283946"/>
    </source>
</evidence>
<dbReference type="AlphaFoldDB" id="A0AAD1AH41"/>
<dbReference type="Gene3D" id="3.30.460.10">
    <property type="entry name" value="Beta Polymerase, domain 2"/>
    <property type="match status" value="1"/>
</dbReference>
<proteinExistence type="inferred from homology"/>
<evidence type="ECO:0000256" key="4">
    <source>
        <dbReference type="ARBA" id="ARBA00022695"/>
    </source>
</evidence>
<evidence type="ECO:0000256" key="7">
    <source>
        <dbReference type="ARBA" id="ARBA00022840"/>
    </source>
</evidence>
<keyword evidence="5" id="KW-0479">Metal-binding</keyword>
<comment type="similarity">
    <text evidence="9">Belongs to the MntA antitoxin family.</text>
</comment>
<dbReference type="GO" id="GO:0016779">
    <property type="term" value="F:nucleotidyltransferase activity"/>
    <property type="evidence" value="ECO:0007669"/>
    <property type="project" value="UniProtKB-KW"/>
</dbReference>
<evidence type="ECO:0000256" key="5">
    <source>
        <dbReference type="ARBA" id="ARBA00022723"/>
    </source>
</evidence>
<keyword evidence="3" id="KW-0808">Transferase</keyword>
<dbReference type="EMBL" id="CP028130">
    <property type="protein sequence ID" value="AZZ57175.1"/>
    <property type="molecule type" value="Genomic_DNA"/>
</dbReference>
<sequence length="105" mass="11595">MLDRLLRAARLRPSIALEYLADDIRRLAHDHGLTDVRVFGSSARGTDDERSDVDLLVVAEPAVDFLRLAAFRARAEEILGFPVDVVVDVDGNDTVSGIRREAIPL</sequence>
<feature type="domain" description="Polymerase nucleotidyl transferase" evidence="10">
    <location>
        <begin position="27"/>
        <end position="87"/>
    </location>
</feature>
<evidence type="ECO:0000256" key="8">
    <source>
        <dbReference type="ARBA" id="ARBA00022842"/>
    </source>
</evidence>